<proteinExistence type="predicted"/>
<evidence type="ECO:0000313" key="2">
    <source>
        <dbReference type="Proteomes" id="UP000827092"/>
    </source>
</evidence>
<dbReference type="Proteomes" id="UP000827092">
    <property type="component" value="Unassembled WGS sequence"/>
</dbReference>
<comment type="caution">
    <text evidence="1">The sequence shown here is derived from an EMBL/GenBank/DDBJ whole genome shotgun (WGS) entry which is preliminary data.</text>
</comment>
<accession>A0AAV6UX47</accession>
<protein>
    <submittedName>
        <fullName evidence="1">Uncharacterized protein</fullName>
    </submittedName>
</protein>
<dbReference type="EMBL" id="JAFNEN010000246">
    <property type="protein sequence ID" value="KAG8188214.1"/>
    <property type="molecule type" value="Genomic_DNA"/>
</dbReference>
<keyword evidence="2" id="KW-1185">Reference proteome</keyword>
<sequence length="70" mass="8338">MIQFRLTWKDREYGVRRSDKRLKDQPSPDVLKNVFFSVSQKFGPTLVKWFKMTRIESTQNFAELEPNATV</sequence>
<reference evidence="1 2" key="1">
    <citation type="journal article" date="2022" name="Nat. Ecol. Evol.">
        <title>A masculinizing supergene underlies an exaggerated male reproductive morph in a spider.</title>
        <authorList>
            <person name="Hendrickx F."/>
            <person name="De Corte Z."/>
            <person name="Sonet G."/>
            <person name="Van Belleghem S.M."/>
            <person name="Kostlbacher S."/>
            <person name="Vangestel C."/>
        </authorList>
    </citation>
    <scope>NUCLEOTIDE SEQUENCE [LARGE SCALE GENOMIC DNA]</scope>
    <source>
        <strain evidence="1">W744_W776</strain>
    </source>
</reference>
<dbReference type="AlphaFoldDB" id="A0AAV6UX47"/>
<name>A0AAV6UX47_9ARAC</name>
<evidence type="ECO:0000313" key="1">
    <source>
        <dbReference type="EMBL" id="KAG8188214.1"/>
    </source>
</evidence>
<organism evidence="1 2">
    <name type="scientific">Oedothorax gibbosus</name>
    <dbReference type="NCBI Taxonomy" id="931172"/>
    <lineage>
        <taxon>Eukaryota</taxon>
        <taxon>Metazoa</taxon>
        <taxon>Ecdysozoa</taxon>
        <taxon>Arthropoda</taxon>
        <taxon>Chelicerata</taxon>
        <taxon>Arachnida</taxon>
        <taxon>Araneae</taxon>
        <taxon>Araneomorphae</taxon>
        <taxon>Entelegynae</taxon>
        <taxon>Araneoidea</taxon>
        <taxon>Linyphiidae</taxon>
        <taxon>Erigoninae</taxon>
        <taxon>Oedothorax</taxon>
    </lineage>
</organism>
<gene>
    <name evidence="1" type="ORF">JTE90_021235</name>
</gene>